<sequence length="123" mass="14480">MNFKESRAIYLQIADRICDDILLGQYEEEGRIPSVREYASIVEVNANTVMRSYEYLQSQEVIYNKRGIGFFVASGAKALIHSLRKEQFLKEEVDGFFRQLYTLGISIKEVEKMYYEFIQKQNQ</sequence>
<dbReference type="PANTHER" id="PTHR38445">
    <property type="entry name" value="HTH-TYPE TRANSCRIPTIONAL REPRESSOR YTRA"/>
    <property type="match status" value="1"/>
</dbReference>
<gene>
    <name evidence="5" type="ORF">ERS852557_02141</name>
    <name evidence="6" type="ORF">GAN91_25805</name>
</gene>
<reference evidence="5 7" key="1">
    <citation type="submission" date="2015-09" db="EMBL/GenBank/DDBJ databases">
        <authorList>
            <consortium name="Pathogen Informatics"/>
        </authorList>
    </citation>
    <scope>NUCLEOTIDE SEQUENCE [LARGE SCALE GENOMIC DNA]</scope>
    <source>
        <strain evidence="5 7">2789STDY5834945</strain>
    </source>
</reference>
<dbReference type="RefSeq" id="WP_055218506.1">
    <property type="nucleotide sequence ID" value="NZ_CAXKYD010000028.1"/>
</dbReference>
<keyword evidence="2" id="KW-0238">DNA-binding</keyword>
<dbReference type="EMBL" id="CZBI01000002">
    <property type="protein sequence ID" value="CUP90745.1"/>
    <property type="molecule type" value="Genomic_DNA"/>
</dbReference>
<evidence type="ECO:0000256" key="1">
    <source>
        <dbReference type="ARBA" id="ARBA00023015"/>
    </source>
</evidence>
<dbReference type="AlphaFoldDB" id="A0A174S5P6"/>
<evidence type="ECO:0000313" key="8">
    <source>
        <dbReference type="Proteomes" id="UP000436858"/>
    </source>
</evidence>
<dbReference type="Proteomes" id="UP000095541">
    <property type="component" value="Unassembled WGS sequence"/>
</dbReference>
<evidence type="ECO:0000256" key="3">
    <source>
        <dbReference type="ARBA" id="ARBA00023163"/>
    </source>
</evidence>
<dbReference type="Pfam" id="PF00392">
    <property type="entry name" value="GntR"/>
    <property type="match status" value="1"/>
</dbReference>
<name>A0A174S5P6_BACT4</name>
<protein>
    <submittedName>
        <fullName evidence="5 6">Transcriptional regulator</fullName>
    </submittedName>
</protein>
<dbReference type="InterPro" id="IPR000524">
    <property type="entry name" value="Tscrpt_reg_HTH_GntR"/>
</dbReference>
<dbReference type="Gene3D" id="1.10.287.100">
    <property type="match status" value="1"/>
</dbReference>
<evidence type="ECO:0000256" key="2">
    <source>
        <dbReference type="ARBA" id="ARBA00023125"/>
    </source>
</evidence>
<dbReference type="InterPro" id="IPR036390">
    <property type="entry name" value="WH_DNA-bd_sf"/>
</dbReference>
<dbReference type="SMART" id="SM00345">
    <property type="entry name" value="HTH_GNTR"/>
    <property type="match status" value="1"/>
</dbReference>
<dbReference type="InterPro" id="IPR036388">
    <property type="entry name" value="WH-like_DNA-bd_sf"/>
</dbReference>
<evidence type="ECO:0000313" key="7">
    <source>
        <dbReference type="Proteomes" id="UP000095541"/>
    </source>
</evidence>
<keyword evidence="1" id="KW-0805">Transcription regulation</keyword>
<dbReference type="GO" id="GO:0003677">
    <property type="term" value="F:DNA binding"/>
    <property type="evidence" value="ECO:0007669"/>
    <property type="project" value="UniProtKB-KW"/>
</dbReference>
<dbReference type="GO" id="GO:0003700">
    <property type="term" value="F:DNA-binding transcription factor activity"/>
    <property type="evidence" value="ECO:0007669"/>
    <property type="project" value="InterPro"/>
</dbReference>
<reference evidence="6 8" key="2">
    <citation type="journal article" date="2019" name="Nat. Med.">
        <title>A library of human gut bacterial isolates paired with longitudinal multiomics data enables mechanistic microbiome research.</title>
        <authorList>
            <person name="Poyet M."/>
            <person name="Groussin M."/>
            <person name="Gibbons S.M."/>
            <person name="Avila-Pacheco J."/>
            <person name="Jiang X."/>
            <person name="Kearney S.M."/>
            <person name="Perrotta A.R."/>
            <person name="Berdy B."/>
            <person name="Zhao S."/>
            <person name="Lieberman T.D."/>
            <person name="Swanson P.K."/>
            <person name="Smith M."/>
            <person name="Roesemann S."/>
            <person name="Alexander J.E."/>
            <person name="Rich S.A."/>
            <person name="Livny J."/>
            <person name="Vlamakis H."/>
            <person name="Clish C."/>
            <person name="Bullock K."/>
            <person name="Deik A."/>
            <person name="Scott J."/>
            <person name="Pierce K.A."/>
            <person name="Xavier R.J."/>
            <person name="Alm E.J."/>
        </authorList>
    </citation>
    <scope>NUCLEOTIDE SEQUENCE [LARGE SCALE GENOMIC DNA]</scope>
    <source>
        <strain evidence="6 8">BIOML-A162</strain>
    </source>
</reference>
<dbReference type="PANTHER" id="PTHR38445:SF10">
    <property type="entry name" value="GNTR-FAMILY TRANSCRIPTIONAL REGULATOR"/>
    <property type="match status" value="1"/>
</dbReference>
<dbReference type="EMBL" id="WCRY01000045">
    <property type="protein sequence ID" value="KAB4470941.1"/>
    <property type="molecule type" value="Genomic_DNA"/>
</dbReference>
<feature type="domain" description="HTH gntR-type" evidence="4">
    <location>
        <begin position="7"/>
        <end position="75"/>
    </location>
</feature>
<evidence type="ECO:0000259" key="4">
    <source>
        <dbReference type="PROSITE" id="PS50949"/>
    </source>
</evidence>
<proteinExistence type="predicted"/>
<dbReference type="CDD" id="cd07377">
    <property type="entry name" value="WHTH_GntR"/>
    <property type="match status" value="1"/>
</dbReference>
<dbReference type="Gene3D" id="1.10.10.10">
    <property type="entry name" value="Winged helix-like DNA-binding domain superfamily/Winged helix DNA-binding domain"/>
    <property type="match status" value="1"/>
</dbReference>
<evidence type="ECO:0000313" key="5">
    <source>
        <dbReference type="EMBL" id="CUP90745.1"/>
    </source>
</evidence>
<keyword evidence="3" id="KW-0804">Transcription</keyword>
<organism evidence="5 7">
    <name type="scientific">Bacteroides thetaiotaomicron</name>
    <dbReference type="NCBI Taxonomy" id="818"/>
    <lineage>
        <taxon>Bacteria</taxon>
        <taxon>Pseudomonadati</taxon>
        <taxon>Bacteroidota</taxon>
        <taxon>Bacteroidia</taxon>
        <taxon>Bacteroidales</taxon>
        <taxon>Bacteroidaceae</taxon>
        <taxon>Bacteroides</taxon>
    </lineage>
</organism>
<accession>A0A174S5P6</accession>
<evidence type="ECO:0000313" key="6">
    <source>
        <dbReference type="EMBL" id="KAB4470941.1"/>
    </source>
</evidence>
<dbReference type="Proteomes" id="UP000436858">
    <property type="component" value="Unassembled WGS sequence"/>
</dbReference>
<dbReference type="SUPFAM" id="SSF46785">
    <property type="entry name" value="Winged helix' DNA-binding domain"/>
    <property type="match status" value="1"/>
</dbReference>
<dbReference type="PROSITE" id="PS50949">
    <property type="entry name" value="HTH_GNTR"/>
    <property type="match status" value="1"/>
</dbReference>